<dbReference type="AlphaFoldDB" id="A0A1A8KKK1"/>
<feature type="compositionally biased region" description="Polar residues" evidence="1">
    <location>
        <begin position="30"/>
        <end position="39"/>
    </location>
</feature>
<feature type="non-terminal residue" evidence="2">
    <location>
        <position position="1"/>
    </location>
</feature>
<dbReference type="EMBL" id="HAEE01012748">
    <property type="protein sequence ID" value="SBR32798.1"/>
    <property type="molecule type" value="Transcribed_RNA"/>
</dbReference>
<reference evidence="2" key="2">
    <citation type="submission" date="2016-06" db="EMBL/GenBank/DDBJ databases">
        <title>The genome of a short-lived fish provides insights into sex chromosome evolution and the genetic control of aging.</title>
        <authorList>
            <person name="Reichwald K."/>
            <person name="Felder M."/>
            <person name="Petzold A."/>
            <person name="Koch P."/>
            <person name="Groth M."/>
            <person name="Platzer M."/>
        </authorList>
    </citation>
    <scope>NUCLEOTIDE SEQUENCE</scope>
    <source>
        <tissue evidence="2">Brain</tissue>
    </source>
</reference>
<reference evidence="2" key="1">
    <citation type="submission" date="2016-05" db="EMBL/GenBank/DDBJ databases">
        <authorList>
            <person name="Lavstsen T."/>
            <person name="Jespersen J.S."/>
        </authorList>
    </citation>
    <scope>NUCLEOTIDE SEQUENCE</scope>
    <source>
        <tissue evidence="2">Brain</tissue>
    </source>
</reference>
<feature type="region of interest" description="Disordered" evidence="1">
    <location>
        <begin position="30"/>
        <end position="87"/>
    </location>
</feature>
<feature type="compositionally biased region" description="Polar residues" evidence="1">
    <location>
        <begin position="77"/>
        <end position="87"/>
    </location>
</feature>
<name>A0A1A8KKK1_NOTKU</name>
<gene>
    <name evidence="2" type="primary">NET1</name>
</gene>
<evidence type="ECO:0000313" key="2">
    <source>
        <dbReference type="EMBL" id="SBR32798.1"/>
    </source>
</evidence>
<organism evidence="2">
    <name type="scientific">Nothobranchius kuhntae</name>
    <name type="common">Beira killifish</name>
    <dbReference type="NCBI Taxonomy" id="321403"/>
    <lineage>
        <taxon>Eukaryota</taxon>
        <taxon>Metazoa</taxon>
        <taxon>Chordata</taxon>
        <taxon>Craniata</taxon>
        <taxon>Vertebrata</taxon>
        <taxon>Euteleostomi</taxon>
        <taxon>Actinopterygii</taxon>
        <taxon>Neopterygii</taxon>
        <taxon>Teleostei</taxon>
        <taxon>Neoteleostei</taxon>
        <taxon>Acanthomorphata</taxon>
        <taxon>Ovalentaria</taxon>
        <taxon>Atherinomorphae</taxon>
        <taxon>Cyprinodontiformes</taxon>
        <taxon>Nothobranchiidae</taxon>
        <taxon>Nothobranchius</taxon>
    </lineage>
</organism>
<accession>A0A1A8KKK1</accession>
<proteinExistence type="predicted"/>
<feature type="non-terminal residue" evidence="2">
    <location>
        <position position="87"/>
    </location>
</feature>
<protein>
    <submittedName>
        <fullName evidence="2">Neuroepithelial cell transforming 1</fullName>
    </submittedName>
</protein>
<sequence>HSNRSGWDSGRNWTDLCKLAAKAQCLQGLLQQPAGSQSPAGPEETGPTGAGFPAALHRVPFQPEAGPVELLGHPTLSPGQIPTAAQT</sequence>
<evidence type="ECO:0000256" key="1">
    <source>
        <dbReference type="SAM" id="MobiDB-lite"/>
    </source>
</evidence>